<dbReference type="GO" id="GO:0005829">
    <property type="term" value="C:cytosol"/>
    <property type="evidence" value="ECO:0007669"/>
    <property type="project" value="TreeGrafter"/>
</dbReference>
<dbReference type="GO" id="GO:0010181">
    <property type="term" value="F:FMN binding"/>
    <property type="evidence" value="ECO:0007669"/>
    <property type="project" value="TreeGrafter"/>
</dbReference>
<dbReference type="OrthoDB" id="9812295at2"/>
<proteinExistence type="predicted"/>
<dbReference type="Proteomes" id="UP000321617">
    <property type="component" value="Unassembled WGS sequence"/>
</dbReference>
<dbReference type="Pfam" id="PF03358">
    <property type="entry name" value="FMN_red"/>
    <property type="match status" value="1"/>
</dbReference>
<evidence type="ECO:0000313" key="2">
    <source>
        <dbReference type="EMBL" id="TWJ14496.1"/>
    </source>
</evidence>
<dbReference type="SUPFAM" id="SSF52218">
    <property type="entry name" value="Flavoproteins"/>
    <property type="match status" value="1"/>
</dbReference>
<dbReference type="Gene3D" id="3.40.50.360">
    <property type="match status" value="1"/>
</dbReference>
<reference evidence="2 3" key="1">
    <citation type="journal article" date="2013" name="Stand. Genomic Sci.">
        <title>Genomic Encyclopedia of Type Strains, Phase I: The one thousand microbial genomes (KMG-I) project.</title>
        <authorList>
            <person name="Kyrpides N.C."/>
            <person name="Woyke T."/>
            <person name="Eisen J.A."/>
            <person name="Garrity G."/>
            <person name="Lilburn T.G."/>
            <person name="Beck B.J."/>
            <person name="Whitman W.B."/>
            <person name="Hugenholtz P."/>
            <person name="Klenk H.P."/>
        </authorList>
    </citation>
    <scope>NUCLEOTIDE SEQUENCE [LARGE SCALE GENOMIC DNA]</scope>
    <source>
        <strain evidence="2 3">DSM 45044</strain>
    </source>
</reference>
<feature type="domain" description="NADPH-dependent FMN reductase-like" evidence="1">
    <location>
        <begin position="4"/>
        <end position="141"/>
    </location>
</feature>
<keyword evidence="3" id="KW-1185">Reference proteome</keyword>
<dbReference type="InterPro" id="IPR005025">
    <property type="entry name" value="FMN_Rdtase-like_dom"/>
</dbReference>
<gene>
    <name evidence="2" type="ORF">LX16_0180</name>
</gene>
<evidence type="ECO:0000259" key="1">
    <source>
        <dbReference type="Pfam" id="PF03358"/>
    </source>
</evidence>
<dbReference type="PANTHER" id="PTHR30543:SF21">
    <property type="entry name" value="NAD(P)H-DEPENDENT FMN REDUCTASE LOT6"/>
    <property type="match status" value="1"/>
</dbReference>
<organism evidence="2 3">
    <name type="scientific">Stackebrandtia albiflava</name>
    <dbReference type="NCBI Taxonomy" id="406432"/>
    <lineage>
        <taxon>Bacteria</taxon>
        <taxon>Bacillati</taxon>
        <taxon>Actinomycetota</taxon>
        <taxon>Actinomycetes</taxon>
        <taxon>Glycomycetales</taxon>
        <taxon>Glycomycetaceae</taxon>
        <taxon>Stackebrandtia</taxon>
    </lineage>
</organism>
<evidence type="ECO:0000313" key="3">
    <source>
        <dbReference type="Proteomes" id="UP000321617"/>
    </source>
</evidence>
<name>A0A562V9C4_9ACTN</name>
<protein>
    <submittedName>
        <fullName evidence="2">NAD(P)H-dependent FMN reductase</fullName>
    </submittedName>
</protein>
<accession>A0A562V9C4</accession>
<dbReference type="PANTHER" id="PTHR30543">
    <property type="entry name" value="CHROMATE REDUCTASE"/>
    <property type="match status" value="1"/>
</dbReference>
<dbReference type="InterPro" id="IPR029039">
    <property type="entry name" value="Flavoprotein-like_sf"/>
</dbReference>
<dbReference type="InterPro" id="IPR050712">
    <property type="entry name" value="NAD(P)H-dep_reductase"/>
</dbReference>
<dbReference type="EMBL" id="VLLL01000005">
    <property type="protein sequence ID" value="TWJ14496.1"/>
    <property type="molecule type" value="Genomic_DNA"/>
</dbReference>
<dbReference type="AlphaFoldDB" id="A0A562V9C4"/>
<dbReference type="GO" id="GO:0016491">
    <property type="term" value="F:oxidoreductase activity"/>
    <property type="evidence" value="ECO:0007669"/>
    <property type="project" value="InterPro"/>
</dbReference>
<dbReference type="RefSeq" id="WP_158645442.1">
    <property type="nucleotide sequence ID" value="NZ_BAABIJ010000001.1"/>
</dbReference>
<comment type="caution">
    <text evidence="2">The sequence shown here is derived from an EMBL/GenBank/DDBJ whole genome shotgun (WGS) entry which is preliminary data.</text>
</comment>
<sequence>MAVIGVIVGSTRPGRIGGDVGSWAAGVLSGVAEVDLIDLREVGLPFLDEPEHAGTGVYAHAHTRAWSRRVAALDAMLFVTPEYNGSFPAPLKNALDFLSLEWRDKPAGILAYGNTSSGTRAATALLPVLGQLRMLFAGSVFLPLPTRVSEAGLTTTERDAEALYGLGHRLTALTGLIAPAAA</sequence>